<gene>
    <name evidence="11" type="primary">UGA2_1</name>
    <name evidence="11" type="ORF">H2204_002944</name>
</gene>
<dbReference type="GO" id="GO:0009450">
    <property type="term" value="P:gamma-aminobutyric acid catabolic process"/>
    <property type="evidence" value="ECO:0007669"/>
    <property type="project" value="TreeGrafter"/>
</dbReference>
<dbReference type="InterPro" id="IPR029510">
    <property type="entry name" value="Ald_DH_CS_GLU"/>
</dbReference>
<proteinExistence type="inferred from homology"/>
<accession>A0AA38YAB3</accession>
<name>A0AA38YAB3_9EURO</name>
<keyword evidence="4 9" id="KW-0560">Oxidoreductase</keyword>
<evidence type="ECO:0000256" key="1">
    <source>
        <dbReference type="ARBA" id="ARBA00005176"/>
    </source>
</evidence>
<evidence type="ECO:0000313" key="11">
    <source>
        <dbReference type="EMBL" id="KAJ9641266.1"/>
    </source>
</evidence>
<dbReference type="PANTHER" id="PTHR43353:SF7">
    <property type="entry name" value="SUCCINATE SEMIALDEHYDE DEHYDROGENASE (EUROFUNG)"/>
    <property type="match status" value="1"/>
</dbReference>
<dbReference type="InterPro" id="IPR036291">
    <property type="entry name" value="NAD(P)-bd_dom_sf"/>
</dbReference>
<dbReference type="InterPro" id="IPR015590">
    <property type="entry name" value="Aldehyde_DH_dom"/>
</dbReference>
<dbReference type="Gene3D" id="3.40.309.10">
    <property type="entry name" value="Aldehyde Dehydrogenase, Chain A, domain 2"/>
    <property type="match status" value="1"/>
</dbReference>
<dbReference type="InterPro" id="IPR020904">
    <property type="entry name" value="Sc_DH/Rdtase_CS"/>
</dbReference>
<comment type="catalytic activity">
    <reaction evidence="6">
        <text>succinate semialdehyde + NAD(+) + H2O = succinate + NADH + 2 H(+)</text>
        <dbReference type="Rhea" id="RHEA:13217"/>
        <dbReference type="ChEBI" id="CHEBI:15377"/>
        <dbReference type="ChEBI" id="CHEBI:15378"/>
        <dbReference type="ChEBI" id="CHEBI:30031"/>
        <dbReference type="ChEBI" id="CHEBI:57540"/>
        <dbReference type="ChEBI" id="CHEBI:57706"/>
        <dbReference type="ChEBI" id="CHEBI:57945"/>
        <dbReference type="EC" id="1.2.1.16"/>
    </reaction>
</comment>
<dbReference type="AlphaFoldDB" id="A0AA38YAB3"/>
<dbReference type="Pfam" id="PF13561">
    <property type="entry name" value="adh_short_C2"/>
    <property type="match status" value="1"/>
</dbReference>
<feature type="active site" evidence="8">
    <location>
        <position position="509"/>
    </location>
</feature>
<evidence type="ECO:0000259" key="10">
    <source>
        <dbReference type="Pfam" id="PF00171"/>
    </source>
</evidence>
<comment type="catalytic activity">
    <reaction evidence="5">
        <text>succinate semialdehyde + NADP(+) + H2O = succinate + NADPH + 2 H(+)</text>
        <dbReference type="Rhea" id="RHEA:13213"/>
        <dbReference type="ChEBI" id="CHEBI:15377"/>
        <dbReference type="ChEBI" id="CHEBI:15378"/>
        <dbReference type="ChEBI" id="CHEBI:30031"/>
        <dbReference type="ChEBI" id="CHEBI:57706"/>
        <dbReference type="ChEBI" id="CHEBI:57783"/>
        <dbReference type="ChEBI" id="CHEBI:58349"/>
        <dbReference type="EC" id="1.2.1.16"/>
    </reaction>
</comment>
<dbReference type="CDD" id="cd07103">
    <property type="entry name" value="ALDH_F5_SSADH_GabD"/>
    <property type="match status" value="1"/>
</dbReference>
<dbReference type="EMBL" id="JAPDRN010000012">
    <property type="protein sequence ID" value="KAJ9641266.1"/>
    <property type="molecule type" value="Genomic_DNA"/>
</dbReference>
<dbReference type="Gene3D" id="3.40.50.720">
    <property type="entry name" value="NAD(P)-binding Rossmann-like Domain"/>
    <property type="match status" value="1"/>
</dbReference>
<dbReference type="Proteomes" id="UP001172681">
    <property type="component" value="Unassembled WGS sequence"/>
</dbReference>
<keyword evidence="3" id="KW-0521">NADP</keyword>
<dbReference type="PRINTS" id="PR00080">
    <property type="entry name" value="SDRFAMILY"/>
</dbReference>
<evidence type="ECO:0000256" key="8">
    <source>
        <dbReference type="PROSITE-ProRule" id="PRU10007"/>
    </source>
</evidence>
<protein>
    <recommendedName>
        <fullName evidence="7">succinate-semialdehyde dehydrogenase [NAD(P)(+)]</fullName>
        <ecNumber evidence="7">1.2.1.16</ecNumber>
    </recommendedName>
</protein>
<evidence type="ECO:0000256" key="4">
    <source>
        <dbReference type="ARBA" id="ARBA00023002"/>
    </source>
</evidence>
<feature type="domain" description="Aldehyde dehydrogenase" evidence="10">
    <location>
        <begin position="271"/>
        <end position="734"/>
    </location>
</feature>
<dbReference type="EC" id="1.2.1.16" evidence="7"/>
<dbReference type="NCBIfam" id="NF005559">
    <property type="entry name" value="PRK07231.1"/>
    <property type="match status" value="1"/>
</dbReference>
<dbReference type="GO" id="GO:0005737">
    <property type="term" value="C:cytoplasm"/>
    <property type="evidence" value="ECO:0007669"/>
    <property type="project" value="TreeGrafter"/>
</dbReference>
<dbReference type="InterPro" id="IPR016161">
    <property type="entry name" value="Ald_DH/histidinol_DH"/>
</dbReference>
<dbReference type="Pfam" id="PF00171">
    <property type="entry name" value="Aldedh"/>
    <property type="match status" value="1"/>
</dbReference>
<organism evidence="11 12">
    <name type="scientific">Knufia peltigerae</name>
    <dbReference type="NCBI Taxonomy" id="1002370"/>
    <lineage>
        <taxon>Eukaryota</taxon>
        <taxon>Fungi</taxon>
        <taxon>Dikarya</taxon>
        <taxon>Ascomycota</taxon>
        <taxon>Pezizomycotina</taxon>
        <taxon>Eurotiomycetes</taxon>
        <taxon>Chaetothyriomycetidae</taxon>
        <taxon>Chaetothyriales</taxon>
        <taxon>Trichomeriaceae</taxon>
        <taxon>Knufia</taxon>
    </lineage>
</organism>
<dbReference type="SUPFAM" id="SSF53720">
    <property type="entry name" value="ALDH-like"/>
    <property type="match status" value="1"/>
</dbReference>
<dbReference type="InterPro" id="IPR002347">
    <property type="entry name" value="SDR_fam"/>
</dbReference>
<dbReference type="PROSITE" id="PS00687">
    <property type="entry name" value="ALDEHYDE_DEHYDR_GLU"/>
    <property type="match status" value="1"/>
</dbReference>
<dbReference type="PROSITE" id="PS00061">
    <property type="entry name" value="ADH_SHORT"/>
    <property type="match status" value="1"/>
</dbReference>
<dbReference type="FunFam" id="3.40.605.10:FF:000005">
    <property type="entry name" value="Succinate-semialdehyde dehydrogenase I"/>
    <property type="match status" value="1"/>
</dbReference>
<evidence type="ECO:0000256" key="2">
    <source>
        <dbReference type="ARBA" id="ARBA00009986"/>
    </source>
</evidence>
<dbReference type="SUPFAM" id="SSF51735">
    <property type="entry name" value="NAD(P)-binding Rossmann-fold domains"/>
    <property type="match status" value="1"/>
</dbReference>
<comment type="pathway">
    <text evidence="1">Amino-acid degradation; 4-aminobutanoate degradation.</text>
</comment>
<dbReference type="GO" id="GO:0004777">
    <property type="term" value="F:succinate-semialdehyde dehydrogenase (NAD+) activity"/>
    <property type="evidence" value="ECO:0007669"/>
    <property type="project" value="TreeGrafter"/>
</dbReference>
<evidence type="ECO:0000256" key="5">
    <source>
        <dbReference type="ARBA" id="ARBA00050387"/>
    </source>
</evidence>
<comment type="caution">
    <text evidence="11">The sequence shown here is derived from an EMBL/GenBank/DDBJ whole genome shotgun (WGS) entry which is preliminary data.</text>
</comment>
<dbReference type="PRINTS" id="PR00081">
    <property type="entry name" value="GDHRDH"/>
</dbReference>
<evidence type="ECO:0000256" key="9">
    <source>
        <dbReference type="RuleBase" id="RU003345"/>
    </source>
</evidence>
<dbReference type="InterPro" id="IPR016163">
    <property type="entry name" value="Ald_DH_C"/>
</dbReference>
<dbReference type="InterPro" id="IPR016162">
    <property type="entry name" value="Ald_DH_N"/>
</dbReference>
<evidence type="ECO:0000256" key="3">
    <source>
        <dbReference type="ARBA" id="ARBA00022857"/>
    </source>
</evidence>
<dbReference type="PANTHER" id="PTHR43353">
    <property type="entry name" value="SUCCINATE-SEMIALDEHYDE DEHYDROGENASE, MITOCHONDRIAL"/>
    <property type="match status" value="1"/>
</dbReference>
<keyword evidence="12" id="KW-1185">Reference proteome</keyword>
<dbReference type="Gene3D" id="3.40.605.10">
    <property type="entry name" value="Aldehyde Dehydrogenase, Chain A, domain 1"/>
    <property type="match status" value="1"/>
</dbReference>
<evidence type="ECO:0000313" key="12">
    <source>
        <dbReference type="Proteomes" id="UP001172681"/>
    </source>
</evidence>
<comment type="similarity">
    <text evidence="2 9">Belongs to the aldehyde dehydrogenase family.</text>
</comment>
<evidence type="ECO:0000256" key="7">
    <source>
        <dbReference type="ARBA" id="ARBA00067047"/>
    </source>
</evidence>
<dbReference type="InterPro" id="IPR050740">
    <property type="entry name" value="Aldehyde_DH_Superfamily"/>
</dbReference>
<evidence type="ECO:0000256" key="6">
    <source>
        <dbReference type="ARBA" id="ARBA00052698"/>
    </source>
</evidence>
<sequence length="746" mass="79624">MAAMARIAVGNRLAGKVAIVTGASSGYGAGIARAFAAQGAKVMIADLNEDAGKKVIQDYPGSLQFHRTDVSKDDNWKSLVEATKASFGGRIDCLVNNAGTTHANQPSLSVTEADFDKCFNVNVKGVYFGVKHVLPVLLEQNSGGSIVNVASVGATRPRPGLVWYNSSKGAVTNVTKGLAAEFGPQKIRVNSVCPLLGATGLFEQFSGVPNTPENQKKFLSNVPLGRLAEAGDVANACVFFASDESEFITGARTTLEKLPLFTEKAYINGKWTEATSRKSFDVFDKYSHEKIGSCPEMDEEDVVSAISSAQRAFKSFQHTHPKARAKLLRKWYNLMMQYRNELATILMYENGRPLSGALQEIDYAAAFLDWFAGEAERSYGYSAQGSIPGNRFVTVAQPVGVVGILTPWNFPSAMITRKIAGAIAAGCSVVIKPAAETPYSALALAKLAEQAGLPEGVMNIVTTNKNVSSVGKVMTTHDDVKKISFTGSTGVGKLLMQQASSTLKKCSFELGGNAPYIVFDDADLSLVMQGLLAGKFRGSGQTCVSPNRIYVQAGIYDKFIDTFKKETQAQIRPGPLENADTTLGCLITPKAVSKLTNLVADAQSKGAKVVLGGERAPDAAETFYPATILKDMTSNMEASNTELFGPVATIYRFEAEAEVIEAANRSPVGLAGYVYTQDVARAWRTAEALEVGMTGINTGIVSDPYAPFGGIKQSGFGREGGRHGIEEFQIQKTITMGGLGMPLTPL</sequence>
<dbReference type="FunFam" id="3.40.309.10:FF:000004">
    <property type="entry name" value="Succinate-semialdehyde dehydrogenase I"/>
    <property type="match status" value="1"/>
</dbReference>
<dbReference type="FunFam" id="3.40.50.720:FF:000084">
    <property type="entry name" value="Short-chain dehydrogenase reductase"/>
    <property type="match status" value="1"/>
</dbReference>
<reference evidence="11" key="1">
    <citation type="submission" date="2022-10" db="EMBL/GenBank/DDBJ databases">
        <title>Culturing micro-colonial fungi from biological soil crusts in the Mojave desert and describing Neophaeococcomyces mojavensis, and introducing the new genera and species Taxawa tesnikishii.</title>
        <authorList>
            <person name="Kurbessoian T."/>
            <person name="Stajich J.E."/>
        </authorList>
    </citation>
    <scope>NUCLEOTIDE SEQUENCE</scope>
    <source>
        <strain evidence="11">TK_35</strain>
    </source>
</reference>